<feature type="region of interest" description="Disordered" evidence="1">
    <location>
        <begin position="318"/>
        <end position="370"/>
    </location>
</feature>
<feature type="transmembrane region" description="Helical" evidence="2">
    <location>
        <begin position="124"/>
        <end position="148"/>
    </location>
</feature>
<sequence length="370" mass="40772">MLTLQVASIFSTTVEATLYGYSVFMFMLAMWIMLRDRRRRHINHWMVAAGCGLIALATAEMAVNIARVYQGFVSKGPFTDGGPEAYFANVSELTFVVKSCLYNAQTLILDAVVIYRTYVVWQNILVCVVPMIGWCGLFAGSIGLNVALATAPQKGDVFAVQTGEWITSVYALTLATNLSSTTLLAFKIWTVTRRSAQYRSSSFLTPVLWVIIESGAIYSMTITAALISFVVKSNGVYVLLDMISPIISIVFNMLIIRVGLAHDSSFGTSGTNGWGTAMMSDRGSHLRRRLEGTFEMKDLRVEITQVVEEDFQYEREQELDADALGPGTPMDSLPPTDLKGEPLEPKRAESLREPGYSGLCSEKAENEAIV</sequence>
<dbReference type="AlphaFoldDB" id="A0A4Q9MNG4"/>
<dbReference type="EMBL" id="ML143416">
    <property type="protein sequence ID" value="TBU29025.1"/>
    <property type="molecule type" value="Genomic_DNA"/>
</dbReference>
<dbReference type="OrthoDB" id="3354175at2759"/>
<feature type="transmembrane region" description="Helical" evidence="2">
    <location>
        <begin position="236"/>
        <end position="256"/>
    </location>
</feature>
<evidence type="ECO:0000256" key="1">
    <source>
        <dbReference type="SAM" id="MobiDB-lite"/>
    </source>
</evidence>
<keyword evidence="2" id="KW-0812">Transmembrane</keyword>
<accession>A0A4Q9MNG4</accession>
<feature type="compositionally biased region" description="Basic and acidic residues" evidence="1">
    <location>
        <begin position="338"/>
        <end position="352"/>
    </location>
</feature>
<feature type="transmembrane region" description="Helical" evidence="2">
    <location>
        <begin position="86"/>
        <end position="104"/>
    </location>
</feature>
<evidence type="ECO:0000256" key="2">
    <source>
        <dbReference type="SAM" id="Phobius"/>
    </source>
</evidence>
<proteinExistence type="predicted"/>
<dbReference type="Proteomes" id="UP000292957">
    <property type="component" value="Unassembled WGS sequence"/>
</dbReference>
<feature type="transmembrane region" description="Helical" evidence="2">
    <location>
        <begin position="46"/>
        <end position="66"/>
    </location>
</feature>
<organism evidence="3">
    <name type="scientific">Dichomitus squalens</name>
    <dbReference type="NCBI Taxonomy" id="114155"/>
    <lineage>
        <taxon>Eukaryota</taxon>
        <taxon>Fungi</taxon>
        <taxon>Dikarya</taxon>
        <taxon>Basidiomycota</taxon>
        <taxon>Agaricomycotina</taxon>
        <taxon>Agaricomycetes</taxon>
        <taxon>Polyporales</taxon>
        <taxon>Polyporaceae</taxon>
        <taxon>Dichomitus</taxon>
    </lineage>
</organism>
<protein>
    <submittedName>
        <fullName evidence="3">Uncharacterized protein</fullName>
    </submittedName>
</protein>
<gene>
    <name evidence="3" type="ORF">BD311DRAFT_757241</name>
</gene>
<evidence type="ECO:0000313" key="3">
    <source>
        <dbReference type="EMBL" id="TBU29025.1"/>
    </source>
</evidence>
<name>A0A4Q9MNG4_9APHY</name>
<reference evidence="3" key="1">
    <citation type="submission" date="2019-01" db="EMBL/GenBank/DDBJ databases">
        <title>Draft genome sequences of three monokaryotic isolates of the white-rot basidiomycete fungus Dichomitus squalens.</title>
        <authorList>
            <consortium name="DOE Joint Genome Institute"/>
            <person name="Lopez S.C."/>
            <person name="Andreopoulos B."/>
            <person name="Pangilinan J."/>
            <person name="Lipzen A."/>
            <person name="Riley R."/>
            <person name="Ahrendt S."/>
            <person name="Ng V."/>
            <person name="Barry K."/>
            <person name="Daum C."/>
            <person name="Grigoriev I.V."/>
            <person name="Hilden K.S."/>
            <person name="Makela M.R."/>
            <person name="de Vries R.P."/>
        </authorList>
    </citation>
    <scope>NUCLEOTIDE SEQUENCE [LARGE SCALE GENOMIC DNA]</scope>
    <source>
        <strain evidence="3">OM18370.1</strain>
    </source>
</reference>
<feature type="transmembrane region" description="Helical" evidence="2">
    <location>
        <begin position="16"/>
        <end position="34"/>
    </location>
</feature>
<feature type="transmembrane region" description="Helical" evidence="2">
    <location>
        <begin position="207"/>
        <end position="230"/>
    </location>
</feature>
<keyword evidence="2" id="KW-0472">Membrane</keyword>
<feature type="transmembrane region" description="Helical" evidence="2">
    <location>
        <begin position="168"/>
        <end position="186"/>
    </location>
</feature>
<keyword evidence="2" id="KW-1133">Transmembrane helix</keyword>